<protein>
    <submittedName>
        <fullName evidence="1">Uncharacterized protein</fullName>
    </submittedName>
</protein>
<name>A0A1K1M8D5_9FLAO</name>
<sequence>MNYICMSSIVVSTFLMVCNPGKKQLPEDIFLIERSIRGI</sequence>
<accession>A0A1K1M8D5</accession>
<gene>
    <name evidence="1" type="ORF">SAMN02927921_00469</name>
</gene>
<organism evidence="1 2">
    <name type="scientific">Sinomicrobium oceani</name>
    <dbReference type="NCBI Taxonomy" id="1150368"/>
    <lineage>
        <taxon>Bacteria</taxon>
        <taxon>Pseudomonadati</taxon>
        <taxon>Bacteroidota</taxon>
        <taxon>Flavobacteriia</taxon>
        <taxon>Flavobacteriales</taxon>
        <taxon>Flavobacteriaceae</taxon>
        <taxon>Sinomicrobium</taxon>
    </lineage>
</organism>
<reference evidence="1 2" key="1">
    <citation type="submission" date="2016-11" db="EMBL/GenBank/DDBJ databases">
        <authorList>
            <person name="Jaros S."/>
            <person name="Januszkiewicz K."/>
            <person name="Wedrychowicz H."/>
        </authorList>
    </citation>
    <scope>NUCLEOTIDE SEQUENCE [LARGE SCALE GENOMIC DNA]</scope>
    <source>
        <strain evidence="1 2">CGMCC 1.12145</strain>
    </source>
</reference>
<keyword evidence="2" id="KW-1185">Reference proteome</keyword>
<dbReference type="Proteomes" id="UP000182248">
    <property type="component" value="Unassembled WGS sequence"/>
</dbReference>
<proteinExistence type="predicted"/>
<dbReference type="AlphaFoldDB" id="A0A1K1M8D5"/>
<dbReference type="STRING" id="1150368.SAMN02927921_00469"/>
<dbReference type="EMBL" id="FPJE01000002">
    <property type="protein sequence ID" value="SFW19359.1"/>
    <property type="molecule type" value="Genomic_DNA"/>
</dbReference>
<evidence type="ECO:0000313" key="2">
    <source>
        <dbReference type="Proteomes" id="UP000182248"/>
    </source>
</evidence>
<evidence type="ECO:0000313" key="1">
    <source>
        <dbReference type="EMBL" id="SFW19359.1"/>
    </source>
</evidence>